<proteinExistence type="predicted"/>
<dbReference type="Pfam" id="PF06439">
    <property type="entry name" value="3keto-disac_hyd"/>
    <property type="match status" value="1"/>
</dbReference>
<dbReference type="InterPro" id="IPR010496">
    <property type="entry name" value="AL/BT2_dom"/>
</dbReference>
<gene>
    <name evidence="2" type="ORF">EL17_22070</name>
</gene>
<evidence type="ECO:0000313" key="3">
    <source>
        <dbReference type="Proteomes" id="UP000027821"/>
    </source>
</evidence>
<dbReference type="STRING" id="1048983.EL17_22070"/>
<dbReference type="RefSeq" id="WP_084166056.1">
    <property type="nucleotide sequence ID" value="NZ_JMIH01000004.1"/>
</dbReference>
<dbReference type="GO" id="GO:0016787">
    <property type="term" value="F:hydrolase activity"/>
    <property type="evidence" value="ECO:0007669"/>
    <property type="project" value="InterPro"/>
</dbReference>
<comment type="caution">
    <text evidence="2">The sequence shown here is derived from an EMBL/GenBank/DDBJ whole genome shotgun (WGS) entry which is preliminary data.</text>
</comment>
<dbReference type="AlphaFoldDB" id="A0A074L0F9"/>
<dbReference type="eggNOG" id="ENOG502Z7HW">
    <property type="taxonomic scope" value="Bacteria"/>
</dbReference>
<keyword evidence="3" id="KW-1185">Reference proteome</keyword>
<evidence type="ECO:0000313" key="2">
    <source>
        <dbReference type="EMBL" id="KEO75716.1"/>
    </source>
</evidence>
<organism evidence="2 3">
    <name type="scientific">Anditalea andensis</name>
    <dbReference type="NCBI Taxonomy" id="1048983"/>
    <lineage>
        <taxon>Bacteria</taxon>
        <taxon>Pseudomonadati</taxon>
        <taxon>Bacteroidota</taxon>
        <taxon>Cytophagia</taxon>
        <taxon>Cytophagales</taxon>
        <taxon>Cytophagaceae</taxon>
        <taxon>Anditalea</taxon>
    </lineage>
</organism>
<accession>A0A074L0F9</accession>
<sequence length="290" mass="32626">MDNLFIPKICYYLLFPSLCITFFACESTPASDQELVEWTALFNGRNIDDWSVKIRGYELHNNYKNTFRVEEGVMKISYDGYERFDDKFGHIFYNTPYAAYLLRVEYRFVGEQAPGGEGWAFRNSGVMLHGQSPASMGLDQDFPISIEGQILGGDGDHPRPTSNLCTPGTHVVMDGNLFTPHCISSTSDTYHGDQWVTADFLVLSDSLIEHRIGGRTVLRYSKPQIGGGNVSGHHPDLKEDGKPLKSGYISLQSESHPVEFRKVELVDLAPFMDDQEKLSLIINELSPVEK</sequence>
<protein>
    <recommendedName>
        <fullName evidence="1">3-keto-alpha-glucoside-1,2-lyase/3-keto-2-hydroxy-glucal hydratase domain-containing protein</fullName>
    </recommendedName>
</protein>
<dbReference type="Proteomes" id="UP000027821">
    <property type="component" value="Unassembled WGS sequence"/>
</dbReference>
<dbReference type="OrthoDB" id="9787527at2"/>
<reference evidence="2 3" key="1">
    <citation type="submission" date="2014-04" db="EMBL/GenBank/DDBJ databases">
        <title>Characterization and application of a salt tolerant electro-active bacterium.</title>
        <authorList>
            <person name="Yang L."/>
            <person name="Wei S."/>
            <person name="Tay Q.X.M."/>
        </authorList>
    </citation>
    <scope>NUCLEOTIDE SEQUENCE [LARGE SCALE GENOMIC DNA]</scope>
    <source>
        <strain evidence="2 3">LY1</strain>
    </source>
</reference>
<dbReference type="Gene3D" id="2.60.120.560">
    <property type="entry name" value="Exo-inulinase, domain 1"/>
    <property type="match status" value="1"/>
</dbReference>
<name>A0A074L0F9_9BACT</name>
<dbReference type="EMBL" id="JMIH01000004">
    <property type="protein sequence ID" value="KEO75716.1"/>
    <property type="molecule type" value="Genomic_DNA"/>
</dbReference>
<evidence type="ECO:0000259" key="1">
    <source>
        <dbReference type="Pfam" id="PF06439"/>
    </source>
</evidence>
<feature type="domain" description="3-keto-alpha-glucoside-1,2-lyase/3-keto-2-hydroxy-glucal hydratase" evidence="1">
    <location>
        <begin position="37"/>
        <end position="265"/>
    </location>
</feature>